<evidence type="ECO:0000256" key="13">
    <source>
        <dbReference type="ARBA" id="ARBA00023204"/>
    </source>
</evidence>
<dbReference type="InterPro" id="IPR002121">
    <property type="entry name" value="HRDC_dom"/>
</dbReference>
<comment type="cofactor">
    <cofactor evidence="1">
        <name>Mg(2+)</name>
        <dbReference type="ChEBI" id="CHEBI:18420"/>
    </cofactor>
</comment>
<dbReference type="InterPro" id="IPR027417">
    <property type="entry name" value="P-loop_NTPase"/>
</dbReference>
<evidence type="ECO:0000313" key="20">
    <source>
        <dbReference type="EMBL" id="CAH0990473.1"/>
    </source>
</evidence>
<sequence>MLTDPKSILSTVFGYDQFRSPQGEIIETIVEGKDALVIMPTGGGKSLCYQIPAIARGGVGIVVSPLIALMQDQVQALQQLGVSAAFLNSTQEFDQQRAVEDALRDNRIQLLYVAPERLIQPRTTALLQGCQVSLFAIDEAHCVSQWGHDFRSDYLQLGAVLESFPAVPRIALTATADDRTRKDIVARLHLDTAEQFICGFDRPNIQYRINQKQNARQQLLSFIRLEHASDAGIVYCMSRKRVDQTAAWLCTQGFKALPYHAGLSKEVRAENQQRFLREEGIIVVATVAFGMGIDKPDVRFVAHLDLPKSIEAYYQETGRGGRDGLPATAWMVYGLQDVIGMKQLMAGSAGNEDFKRVEGMRLDAMLGLCEISSCRRQVLLRYFGEQTDPCGNCDNCITPPEVWDATVSSQKALSCVYRTGQRFGAGHVVDVLLGKSTTKVQEFGHQQLSTFSIGKELNEKEWRSVFRQLVARGMLNVDVESWGALKLGESCRPLLRGEQSISLRRDAVILEAASGRKKRSSQSVASSDQLLWNTLRHTRKQLAEEQSVPPYVIFSDASLMEMLAVKPVTEQQFLSITGVGATKLERYGQNFMAVIEDYLQTHGNASISSAGNTVWETQALLLAGLNVVAIAAQRQLSETTIFNHCAQLLGEGRVSLEAVVEIDKKHLQLASDALHEHGLQSDGSIRVKPAYEALGGLVDYAQLRCIAAAMMAKSN</sequence>
<evidence type="ECO:0000256" key="8">
    <source>
        <dbReference type="ARBA" id="ARBA00022806"/>
    </source>
</evidence>
<keyword evidence="11" id="KW-0238">DNA-binding</keyword>
<dbReference type="CDD" id="cd17920">
    <property type="entry name" value="DEXHc_RecQ"/>
    <property type="match status" value="1"/>
</dbReference>
<evidence type="ECO:0000256" key="2">
    <source>
        <dbReference type="ARBA" id="ARBA00001947"/>
    </source>
</evidence>
<dbReference type="SMART" id="SM00341">
    <property type="entry name" value="HRDC"/>
    <property type="match status" value="1"/>
</dbReference>
<dbReference type="Pfam" id="PF00570">
    <property type="entry name" value="HRDC"/>
    <property type="match status" value="1"/>
</dbReference>
<comment type="similarity">
    <text evidence="3">Belongs to the helicase family. RecQ subfamily.</text>
</comment>
<evidence type="ECO:0000256" key="5">
    <source>
        <dbReference type="ARBA" id="ARBA00022741"/>
    </source>
</evidence>
<dbReference type="Gene3D" id="1.10.150.80">
    <property type="entry name" value="HRDC domain"/>
    <property type="match status" value="1"/>
</dbReference>
<feature type="domain" description="Helicase ATP-binding" evidence="18">
    <location>
        <begin position="26"/>
        <end position="194"/>
    </location>
</feature>
<organism evidence="20 21">
    <name type="scientific">Sinobacterium norvegicum</name>
    <dbReference type="NCBI Taxonomy" id="1641715"/>
    <lineage>
        <taxon>Bacteria</taxon>
        <taxon>Pseudomonadati</taxon>
        <taxon>Pseudomonadota</taxon>
        <taxon>Gammaproteobacteria</taxon>
        <taxon>Cellvibrionales</taxon>
        <taxon>Spongiibacteraceae</taxon>
        <taxon>Sinobacterium</taxon>
    </lineage>
</organism>
<comment type="cofactor">
    <cofactor evidence="2">
        <name>Zn(2+)</name>
        <dbReference type="ChEBI" id="CHEBI:29105"/>
    </cofactor>
</comment>
<dbReference type="SMART" id="SM00490">
    <property type="entry name" value="HELICc"/>
    <property type="match status" value="1"/>
</dbReference>
<dbReference type="SMART" id="SM00956">
    <property type="entry name" value="RQC"/>
    <property type="match status" value="1"/>
</dbReference>
<dbReference type="InterPro" id="IPR014001">
    <property type="entry name" value="Helicase_ATP-bd"/>
</dbReference>
<evidence type="ECO:0000256" key="12">
    <source>
        <dbReference type="ARBA" id="ARBA00023172"/>
    </source>
</evidence>
<keyword evidence="10" id="KW-0067">ATP-binding</keyword>
<dbReference type="InterPro" id="IPR006293">
    <property type="entry name" value="DNA_helicase_ATP-dep_RecQ_bac"/>
</dbReference>
<dbReference type="RefSeq" id="WP_354001877.1">
    <property type="nucleotide sequence ID" value="NZ_CAKLPX010000001.1"/>
</dbReference>
<dbReference type="GO" id="GO:0003678">
    <property type="term" value="F:DNA helicase activity"/>
    <property type="evidence" value="ECO:0007669"/>
    <property type="project" value="UniProtKB-EC"/>
</dbReference>
<dbReference type="InterPro" id="IPR004589">
    <property type="entry name" value="DNA_helicase_ATP-dep_RecQ"/>
</dbReference>
<evidence type="ECO:0000256" key="16">
    <source>
        <dbReference type="NCBIfam" id="TIGR01389"/>
    </source>
</evidence>
<dbReference type="InterPro" id="IPR001650">
    <property type="entry name" value="Helicase_C-like"/>
</dbReference>
<evidence type="ECO:0000256" key="1">
    <source>
        <dbReference type="ARBA" id="ARBA00001946"/>
    </source>
</evidence>
<dbReference type="InterPro" id="IPR011545">
    <property type="entry name" value="DEAD/DEAH_box_helicase_dom"/>
</dbReference>
<dbReference type="SUPFAM" id="SSF47819">
    <property type="entry name" value="HRDC-like"/>
    <property type="match status" value="1"/>
</dbReference>
<gene>
    <name evidence="20" type="primary">recQ</name>
    <name evidence="20" type="ORF">SIN8267_00565</name>
</gene>
<keyword evidence="21" id="KW-1185">Reference proteome</keyword>
<dbReference type="Pfam" id="PF00271">
    <property type="entry name" value="Helicase_C"/>
    <property type="match status" value="1"/>
</dbReference>
<dbReference type="PANTHER" id="PTHR13710">
    <property type="entry name" value="DNA HELICASE RECQ FAMILY MEMBER"/>
    <property type="match status" value="1"/>
</dbReference>
<dbReference type="NCBIfam" id="TIGR00614">
    <property type="entry name" value="recQ_fam"/>
    <property type="match status" value="1"/>
</dbReference>
<evidence type="ECO:0000256" key="14">
    <source>
        <dbReference type="ARBA" id="ARBA00023235"/>
    </source>
</evidence>
<dbReference type="PROSITE" id="PS50967">
    <property type="entry name" value="HRDC"/>
    <property type="match status" value="1"/>
</dbReference>
<accession>A0ABM9AB98</accession>
<dbReference type="PROSITE" id="PS51192">
    <property type="entry name" value="HELICASE_ATP_BIND_1"/>
    <property type="match status" value="1"/>
</dbReference>
<keyword evidence="14" id="KW-0413">Isomerase</keyword>
<dbReference type="Pfam" id="PF14493">
    <property type="entry name" value="HTH_40"/>
    <property type="match status" value="1"/>
</dbReference>
<keyword evidence="4" id="KW-0479">Metal-binding</keyword>
<feature type="domain" description="Helicase C-terminal" evidence="19">
    <location>
        <begin position="215"/>
        <end position="365"/>
    </location>
</feature>
<dbReference type="PROSITE" id="PS51194">
    <property type="entry name" value="HELICASE_CTER"/>
    <property type="match status" value="1"/>
</dbReference>
<comment type="catalytic activity">
    <reaction evidence="15">
        <text>Couples ATP hydrolysis with the unwinding of duplex DNA by translocating in the 3'-5' direction.</text>
        <dbReference type="EC" id="5.6.2.4"/>
    </reaction>
</comment>
<keyword evidence="5" id="KW-0547">Nucleotide-binding</keyword>
<dbReference type="GO" id="GO:0016787">
    <property type="term" value="F:hydrolase activity"/>
    <property type="evidence" value="ECO:0007669"/>
    <property type="project" value="UniProtKB-KW"/>
</dbReference>
<dbReference type="InterPro" id="IPR010997">
    <property type="entry name" value="HRDC-like_sf"/>
</dbReference>
<evidence type="ECO:0000259" key="17">
    <source>
        <dbReference type="PROSITE" id="PS50967"/>
    </source>
</evidence>
<dbReference type="InterPro" id="IPR044876">
    <property type="entry name" value="HRDC_dom_sf"/>
</dbReference>
<evidence type="ECO:0000259" key="18">
    <source>
        <dbReference type="PROSITE" id="PS51192"/>
    </source>
</evidence>
<evidence type="ECO:0000256" key="9">
    <source>
        <dbReference type="ARBA" id="ARBA00022833"/>
    </source>
</evidence>
<keyword evidence="6" id="KW-0227">DNA damage</keyword>
<evidence type="ECO:0000256" key="10">
    <source>
        <dbReference type="ARBA" id="ARBA00022840"/>
    </source>
</evidence>
<reference evidence="20" key="1">
    <citation type="submission" date="2021-12" db="EMBL/GenBank/DDBJ databases">
        <authorList>
            <person name="Rodrigo-Torres L."/>
            <person name="Arahal R. D."/>
            <person name="Lucena T."/>
        </authorList>
    </citation>
    <scope>NUCLEOTIDE SEQUENCE</scope>
    <source>
        <strain evidence="20">CECT 8267</strain>
    </source>
</reference>
<dbReference type="Gene3D" id="1.10.10.10">
    <property type="entry name" value="Winged helix-like DNA-binding domain superfamily/Winged helix DNA-binding domain"/>
    <property type="match status" value="1"/>
</dbReference>
<keyword evidence="9" id="KW-0862">Zinc</keyword>
<evidence type="ECO:0000256" key="7">
    <source>
        <dbReference type="ARBA" id="ARBA00022801"/>
    </source>
</evidence>
<dbReference type="InterPro" id="IPR036388">
    <property type="entry name" value="WH-like_DNA-bd_sf"/>
</dbReference>
<dbReference type="CDD" id="cd18794">
    <property type="entry name" value="SF2_C_RecQ"/>
    <property type="match status" value="1"/>
</dbReference>
<keyword evidence="13" id="KW-0234">DNA repair</keyword>
<dbReference type="Pfam" id="PF09382">
    <property type="entry name" value="RQC"/>
    <property type="match status" value="1"/>
</dbReference>
<evidence type="ECO:0000256" key="4">
    <source>
        <dbReference type="ARBA" id="ARBA00022723"/>
    </source>
</evidence>
<keyword evidence="8 20" id="KW-0347">Helicase</keyword>
<name>A0ABM9AB98_9GAMM</name>
<protein>
    <recommendedName>
        <fullName evidence="16">DNA helicase RecQ</fullName>
        <ecNumber evidence="16">5.6.2.4</ecNumber>
    </recommendedName>
</protein>
<dbReference type="EMBL" id="CAKLPX010000001">
    <property type="protein sequence ID" value="CAH0990473.1"/>
    <property type="molecule type" value="Genomic_DNA"/>
</dbReference>
<dbReference type="InterPro" id="IPR029491">
    <property type="entry name" value="Helicase_HTH"/>
</dbReference>
<evidence type="ECO:0000256" key="3">
    <source>
        <dbReference type="ARBA" id="ARBA00005446"/>
    </source>
</evidence>
<evidence type="ECO:0000256" key="11">
    <source>
        <dbReference type="ARBA" id="ARBA00023125"/>
    </source>
</evidence>
<dbReference type="Proteomes" id="UP000838100">
    <property type="component" value="Unassembled WGS sequence"/>
</dbReference>
<comment type="caution">
    <text evidence="20">The sequence shown here is derived from an EMBL/GenBank/DDBJ whole genome shotgun (WGS) entry which is preliminary data.</text>
</comment>
<dbReference type="SUPFAM" id="SSF52540">
    <property type="entry name" value="P-loop containing nucleoside triphosphate hydrolases"/>
    <property type="match status" value="2"/>
</dbReference>
<dbReference type="InterPro" id="IPR018982">
    <property type="entry name" value="RQC_domain"/>
</dbReference>
<dbReference type="InterPro" id="IPR032284">
    <property type="entry name" value="RecQ_Zn-bd"/>
</dbReference>
<evidence type="ECO:0000259" key="19">
    <source>
        <dbReference type="PROSITE" id="PS51194"/>
    </source>
</evidence>
<dbReference type="SMART" id="SM00487">
    <property type="entry name" value="DEXDc"/>
    <property type="match status" value="1"/>
</dbReference>
<keyword evidence="7 20" id="KW-0378">Hydrolase</keyword>
<evidence type="ECO:0000256" key="15">
    <source>
        <dbReference type="ARBA" id="ARBA00034617"/>
    </source>
</evidence>
<keyword evidence="12" id="KW-0233">DNA recombination</keyword>
<evidence type="ECO:0000313" key="21">
    <source>
        <dbReference type="Proteomes" id="UP000838100"/>
    </source>
</evidence>
<dbReference type="Pfam" id="PF16124">
    <property type="entry name" value="RecQ_Zn_bind"/>
    <property type="match status" value="1"/>
</dbReference>
<dbReference type="Gene3D" id="3.40.50.300">
    <property type="entry name" value="P-loop containing nucleotide triphosphate hydrolases"/>
    <property type="match status" value="2"/>
</dbReference>
<proteinExistence type="inferred from homology"/>
<feature type="domain" description="HRDC" evidence="17">
    <location>
        <begin position="525"/>
        <end position="605"/>
    </location>
</feature>
<dbReference type="NCBIfam" id="TIGR01389">
    <property type="entry name" value="recQ"/>
    <property type="match status" value="1"/>
</dbReference>
<dbReference type="PANTHER" id="PTHR13710:SF105">
    <property type="entry name" value="ATP-DEPENDENT DNA HELICASE Q1"/>
    <property type="match status" value="1"/>
</dbReference>
<dbReference type="Pfam" id="PF00270">
    <property type="entry name" value="DEAD"/>
    <property type="match status" value="1"/>
</dbReference>
<dbReference type="EC" id="5.6.2.4" evidence="16"/>
<evidence type="ECO:0000256" key="6">
    <source>
        <dbReference type="ARBA" id="ARBA00022763"/>
    </source>
</evidence>